<accession>A0A4U1I9Z0</accession>
<dbReference type="SMART" id="SM00558">
    <property type="entry name" value="JmjC"/>
    <property type="match status" value="1"/>
</dbReference>
<sequence length="393" mass="43333">MIARVTRNEFSKGFFDASRPAIVADALGDWRIAERWTPAYLAAVAQSRAVVSSRANDGQYRFEPSHDGARSHAFDNSETAFGEVARRLADPDAGDPVYVMQQSIPDKLPELLGNLVVPHWIEAERPAINLWFGRRTTTQLHFDYSNNFFAQLHGSKAFTLFDPRDSDCLYPYPHETATAHLSHVDVDRPDLERYPDFARASPMRFTMEAGELLFLPAFWWHHVSAPGVAVSVNFWWQPGLRQILDARNSTRALPSLYAIDRLRSFKQSFLEPAQLDFVTAAERFLDHGRTWAAGILALAAFDEWGSGGPWPGAARRPAGCRLSGLADDLRELGAIALARDGAPTAQRHAIEDAASLAGAVAQRHDDALIERERVAALLHAVTVLGAAPGTASA</sequence>
<evidence type="ECO:0000259" key="1">
    <source>
        <dbReference type="PROSITE" id="PS51184"/>
    </source>
</evidence>
<feature type="domain" description="JmjC" evidence="1">
    <location>
        <begin position="97"/>
        <end position="251"/>
    </location>
</feature>
<dbReference type="Proteomes" id="UP000305539">
    <property type="component" value="Unassembled WGS sequence"/>
</dbReference>
<proteinExistence type="predicted"/>
<keyword evidence="3" id="KW-1185">Reference proteome</keyword>
<comment type="caution">
    <text evidence="2">The sequence shown here is derived from an EMBL/GenBank/DDBJ whole genome shotgun (WGS) entry which is preliminary data.</text>
</comment>
<evidence type="ECO:0000313" key="2">
    <source>
        <dbReference type="EMBL" id="TKC90316.1"/>
    </source>
</evidence>
<dbReference type="OrthoDB" id="479699at2"/>
<dbReference type="SUPFAM" id="SSF51197">
    <property type="entry name" value="Clavaminate synthase-like"/>
    <property type="match status" value="1"/>
</dbReference>
<dbReference type="Gene3D" id="2.60.120.650">
    <property type="entry name" value="Cupin"/>
    <property type="match status" value="1"/>
</dbReference>
<dbReference type="AlphaFoldDB" id="A0A4U1I9Z0"/>
<dbReference type="Pfam" id="PF13621">
    <property type="entry name" value="Cupin_8"/>
    <property type="match status" value="1"/>
</dbReference>
<dbReference type="EMBL" id="SWJE01000004">
    <property type="protein sequence ID" value="TKC90316.1"/>
    <property type="molecule type" value="Genomic_DNA"/>
</dbReference>
<dbReference type="InterPro" id="IPR003347">
    <property type="entry name" value="JmjC_dom"/>
</dbReference>
<reference evidence="2 3" key="1">
    <citation type="submission" date="2019-04" db="EMBL/GenBank/DDBJ databases">
        <title>Trinickia sp. 7GSK02, isolated from subtropical forest soil.</title>
        <authorList>
            <person name="Gao Z.-H."/>
            <person name="Qiu L.-H."/>
        </authorList>
    </citation>
    <scope>NUCLEOTIDE SEQUENCE [LARGE SCALE GENOMIC DNA]</scope>
    <source>
        <strain evidence="2 3">7GSK02</strain>
    </source>
</reference>
<protein>
    <submittedName>
        <fullName evidence="2">Cupin-like domain-containing protein</fullName>
    </submittedName>
</protein>
<evidence type="ECO:0000313" key="3">
    <source>
        <dbReference type="Proteomes" id="UP000305539"/>
    </source>
</evidence>
<dbReference type="PANTHER" id="PTHR12461">
    <property type="entry name" value="HYPOXIA-INDUCIBLE FACTOR 1 ALPHA INHIBITOR-RELATED"/>
    <property type="match status" value="1"/>
</dbReference>
<dbReference type="InterPro" id="IPR041667">
    <property type="entry name" value="Cupin_8"/>
</dbReference>
<name>A0A4U1I9Z0_9BURK</name>
<dbReference type="PROSITE" id="PS51184">
    <property type="entry name" value="JMJC"/>
    <property type="match status" value="1"/>
</dbReference>
<dbReference type="RefSeq" id="WP_136893645.1">
    <property type="nucleotide sequence ID" value="NZ_SWJE01000004.1"/>
</dbReference>
<organism evidence="2 3">
    <name type="scientific">Trinickia terrae</name>
    <dbReference type="NCBI Taxonomy" id="2571161"/>
    <lineage>
        <taxon>Bacteria</taxon>
        <taxon>Pseudomonadati</taxon>
        <taxon>Pseudomonadota</taxon>
        <taxon>Betaproteobacteria</taxon>
        <taxon>Burkholderiales</taxon>
        <taxon>Burkholderiaceae</taxon>
        <taxon>Trinickia</taxon>
    </lineage>
</organism>
<gene>
    <name evidence="2" type="ORF">FAZ69_09265</name>
</gene>
<dbReference type="PANTHER" id="PTHR12461:SF105">
    <property type="entry name" value="HYPOXIA-INDUCIBLE FACTOR 1-ALPHA INHIBITOR"/>
    <property type="match status" value="1"/>
</dbReference>